<sequence>MRKRRVWRGILLSLLLVLMLSLPTGVWAQTAAKVPTSVHPGWSTDEGQVAHGKYGMVATAHPLASKVGAEVLKHGGNAVDAAVAIQFVLNVVEPQMSGIGGGGFMMVYDAKTKKVSIIDSRERAPQSARPDMFLDKNGQEIPFPVRSTQGYAVGIPGTLKGLQTALDKWGTKPMAELIQPAILLAERGVKVNWVLARDIAACKERLSRSAAKDVFLPNGEPLKEGDLLVQKDLAKTFRLIQAFGPDVFYHGKIGQALVQTVNAYGGHISMNDLKRYNVTVDKPLEADFHGYHLATMPPPSSGGVTIMYILKLLEEKNAWQTAIRSPERYHLMTEAMHLAYADRGAYIGDPEFVDVPVQGMLDPRYIKERAALIDPNKANSDVRPGDPWKYQQSGAPHQTVRQPDDNHIGQTTHFTVADRWGNLVSYTTTIEQEFGTGIMVPGYGFMLNNEMTDFDAVPGGPNQAEPNKRPMSSMSPTIVFKDGKPVMTVGSPGGPTIIASVFQVLMYKLVDGLDIKSAIEEPRIYSNKYPMILWEAGVPDAARERMTQMGHQFESSPQSIGNVQSIVIDPVTGAYTGAADSSREGWAVGLN</sequence>
<dbReference type="PRINTS" id="PR01210">
    <property type="entry name" value="GGTRANSPTASE"/>
</dbReference>
<evidence type="ECO:0000256" key="11">
    <source>
        <dbReference type="SAM" id="SignalP"/>
    </source>
</evidence>
<comment type="similarity">
    <text evidence="3 9">Belongs to the gamma-glutamyltransferase family.</text>
</comment>
<comment type="subunit">
    <text evidence="9">This enzyme consists of two polypeptide chains, which are synthesized in precursor form from a single polypeptide.</text>
</comment>
<dbReference type="InterPro" id="IPR043138">
    <property type="entry name" value="GGT_lsub"/>
</dbReference>
<dbReference type="PROSITE" id="PS00462">
    <property type="entry name" value="G_GLU_TRANSPEPTIDASE"/>
    <property type="match status" value="1"/>
</dbReference>
<feature type="chain" id="PRO_5046391138" description="Glutathione hydrolase proenzyme" evidence="11">
    <location>
        <begin position="29"/>
        <end position="591"/>
    </location>
</feature>
<feature type="compositionally biased region" description="Polar residues" evidence="10">
    <location>
        <begin position="390"/>
        <end position="401"/>
    </location>
</feature>
<dbReference type="EC" id="2.3.2.2" evidence="9"/>
<dbReference type="GO" id="GO:0103068">
    <property type="term" value="F:leukotriene C4 gamma-glutamyl transferase activity"/>
    <property type="evidence" value="ECO:0007669"/>
    <property type="project" value="UniProtKB-EC"/>
</dbReference>
<evidence type="ECO:0000256" key="10">
    <source>
        <dbReference type="SAM" id="MobiDB-lite"/>
    </source>
</evidence>
<dbReference type="Gene3D" id="1.10.246.130">
    <property type="match status" value="1"/>
</dbReference>
<feature type="region of interest" description="Disordered" evidence="10">
    <location>
        <begin position="376"/>
        <end position="407"/>
    </location>
</feature>
<evidence type="ECO:0000256" key="7">
    <source>
        <dbReference type="ARBA" id="ARBA00023315"/>
    </source>
</evidence>
<evidence type="ECO:0000256" key="3">
    <source>
        <dbReference type="ARBA" id="ARBA00009381"/>
    </source>
</evidence>
<evidence type="ECO:0000313" key="12">
    <source>
        <dbReference type="EMBL" id="MDN4593511.1"/>
    </source>
</evidence>
<evidence type="ECO:0000256" key="9">
    <source>
        <dbReference type="RuleBase" id="RU368036"/>
    </source>
</evidence>
<dbReference type="InterPro" id="IPR055262">
    <property type="entry name" value="GGT_CS"/>
</dbReference>
<dbReference type="SUPFAM" id="SSF56235">
    <property type="entry name" value="N-terminal nucleophile aminohydrolases (Ntn hydrolases)"/>
    <property type="match status" value="1"/>
</dbReference>
<comment type="caution">
    <text evidence="12">The sequence shown here is derived from an EMBL/GenBank/DDBJ whole genome shotgun (WGS) entry which is preliminary data.</text>
</comment>
<keyword evidence="6 9" id="KW-0865">Zymogen</keyword>
<keyword evidence="11" id="KW-0732">Signal</keyword>
<evidence type="ECO:0000256" key="2">
    <source>
        <dbReference type="ARBA" id="ARBA00001089"/>
    </source>
</evidence>
<dbReference type="Proteomes" id="UP001174196">
    <property type="component" value="Unassembled WGS sequence"/>
</dbReference>
<accession>A0ABT8IL53</accession>
<dbReference type="EC" id="3.4.19.13" evidence="9"/>
<keyword evidence="7 9" id="KW-0012">Acyltransferase</keyword>
<feature type="signal peptide" evidence="11">
    <location>
        <begin position="1"/>
        <end position="28"/>
    </location>
</feature>
<keyword evidence="4 9" id="KW-0808">Transferase</keyword>
<dbReference type="InterPro" id="IPR043137">
    <property type="entry name" value="GGT_ssub_C"/>
</dbReference>
<comment type="catalytic activity">
    <reaction evidence="8 9">
        <text>an N-terminal (5-L-glutamyl)-[peptide] + an alpha-amino acid = 5-L-glutamyl amino acid + an N-terminal L-alpha-aminoacyl-[peptide]</text>
        <dbReference type="Rhea" id="RHEA:23904"/>
        <dbReference type="Rhea" id="RHEA-COMP:9780"/>
        <dbReference type="Rhea" id="RHEA-COMP:9795"/>
        <dbReference type="ChEBI" id="CHEBI:77644"/>
        <dbReference type="ChEBI" id="CHEBI:78597"/>
        <dbReference type="ChEBI" id="CHEBI:78599"/>
        <dbReference type="ChEBI" id="CHEBI:78608"/>
        <dbReference type="EC" id="2.3.2.2"/>
    </reaction>
</comment>
<evidence type="ECO:0000256" key="6">
    <source>
        <dbReference type="ARBA" id="ARBA00023145"/>
    </source>
</evidence>
<comment type="catalytic activity">
    <reaction evidence="1 9">
        <text>an S-substituted glutathione + H2O = an S-substituted L-cysteinylglycine + L-glutamate</text>
        <dbReference type="Rhea" id="RHEA:59468"/>
        <dbReference type="ChEBI" id="CHEBI:15377"/>
        <dbReference type="ChEBI" id="CHEBI:29985"/>
        <dbReference type="ChEBI" id="CHEBI:90779"/>
        <dbReference type="ChEBI" id="CHEBI:143103"/>
        <dbReference type="EC" id="3.4.19.13"/>
    </reaction>
</comment>
<organism evidence="12 13">
    <name type="scientific">Polycladomyces subterraneus</name>
    <dbReference type="NCBI Taxonomy" id="1016997"/>
    <lineage>
        <taxon>Bacteria</taxon>
        <taxon>Bacillati</taxon>
        <taxon>Bacillota</taxon>
        <taxon>Bacilli</taxon>
        <taxon>Bacillales</taxon>
        <taxon>Thermoactinomycetaceae</taxon>
        <taxon>Polycladomyces</taxon>
    </lineage>
</organism>
<dbReference type="PANTHER" id="PTHR43199:SF1">
    <property type="entry name" value="GLUTATHIONE HYDROLASE PROENZYME"/>
    <property type="match status" value="1"/>
</dbReference>
<dbReference type="EMBL" id="JANRHH010000029">
    <property type="protein sequence ID" value="MDN4593511.1"/>
    <property type="molecule type" value="Genomic_DNA"/>
</dbReference>
<dbReference type="Gene3D" id="3.60.20.40">
    <property type="match status" value="1"/>
</dbReference>
<comment type="PTM">
    <text evidence="9">Cleaved by autocatalysis into a large and a small subunit.</text>
</comment>
<dbReference type="Pfam" id="PF01019">
    <property type="entry name" value="G_glu_transpept"/>
    <property type="match status" value="1"/>
</dbReference>
<evidence type="ECO:0000256" key="4">
    <source>
        <dbReference type="ARBA" id="ARBA00022679"/>
    </source>
</evidence>
<comment type="pathway">
    <text evidence="9">Sulfur metabolism; glutathione metabolism.</text>
</comment>
<dbReference type="NCBIfam" id="TIGR00066">
    <property type="entry name" value="g_glut_trans"/>
    <property type="match status" value="1"/>
</dbReference>
<evidence type="ECO:0000256" key="8">
    <source>
        <dbReference type="ARBA" id="ARBA00047417"/>
    </source>
</evidence>
<dbReference type="RefSeq" id="WP_301238226.1">
    <property type="nucleotide sequence ID" value="NZ_JANRHH010000029.1"/>
</dbReference>
<dbReference type="InterPro" id="IPR051792">
    <property type="entry name" value="GGT_bact"/>
</dbReference>
<protein>
    <recommendedName>
        <fullName evidence="9">Glutathione hydrolase proenzyme</fullName>
        <ecNumber evidence="9">2.3.2.2</ecNumber>
        <ecNumber evidence="9">3.4.19.13</ecNumber>
    </recommendedName>
    <component>
        <recommendedName>
            <fullName evidence="9">Glutathione hydrolase large chain</fullName>
        </recommendedName>
    </component>
    <component>
        <recommendedName>
            <fullName evidence="9">Glutathione hydrolase small chain</fullName>
        </recommendedName>
    </component>
</protein>
<evidence type="ECO:0000256" key="5">
    <source>
        <dbReference type="ARBA" id="ARBA00022801"/>
    </source>
</evidence>
<reference evidence="12" key="1">
    <citation type="submission" date="2022-08" db="EMBL/GenBank/DDBJ databases">
        <title>Polycladomyces zharkentsis sp. nov., a novel thermophilic CMC and starch-degrading bacterium isolated from a geothermal spring in Kazakhstan.</title>
        <authorList>
            <person name="Mashzhan A."/>
            <person name="Kistaubaeva A."/>
            <person name="Javier-Lopez R."/>
            <person name="Birkeland N.-K."/>
        </authorList>
    </citation>
    <scope>NUCLEOTIDE SEQUENCE</scope>
    <source>
        <strain evidence="12">KSR 13</strain>
    </source>
</reference>
<keyword evidence="13" id="KW-1185">Reference proteome</keyword>
<evidence type="ECO:0000256" key="1">
    <source>
        <dbReference type="ARBA" id="ARBA00001049"/>
    </source>
</evidence>
<evidence type="ECO:0000313" key="13">
    <source>
        <dbReference type="Proteomes" id="UP001174196"/>
    </source>
</evidence>
<comment type="catalytic activity">
    <reaction evidence="2 9">
        <text>glutathione + H2O = L-cysteinylglycine + L-glutamate</text>
        <dbReference type="Rhea" id="RHEA:28807"/>
        <dbReference type="ChEBI" id="CHEBI:15377"/>
        <dbReference type="ChEBI" id="CHEBI:29985"/>
        <dbReference type="ChEBI" id="CHEBI:57925"/>
        <dbReference type="ChEBI" id="CHEBI:61694"/>
        <dbReference type="EC" id="3.4.19.13"/>
    </reaction>
</comment>
<dbReference type="PANTHER" id="PTHR43199">
    <property type="entry name" value="GLUTATHIONE HYDROLASE"/>
    <property type="match status" value="1"/>
</dbReference>
<name>A0ABT8IL53_9BACL</name>
<keyword evidence="9" id="KW-0317">Glutathione biosynthesis</keyword>
<proteinExistence type="inferred from homology"/>
<dbReference type="InterPro" id="IPR000101">
    <property type="entry name" value="GGT_peptidase"/>
</dbReference>
<dbReference type="InterPro" id="IPR029055">
    <property type="entry name" value="Ntn_hydrolases_N"/>
</dbReference>
<keyword evidence="5 9" id="KW-0378">Hydrolase</keyword>
<gene>
    <name evidence="12" type="primary">ggt</name>
    <name evidence="12" type="ORF">NWF35_06255</name>
</gene>